<sequence>MTQPYNLEGKQNANVKRATLITGQTISVIVGGGDDDDNDEESPCLFLVHRKLICAFSPFFNAACRGPWKEHREGIVTLPEEDPATFELYVKWLYTGELVDCSSPTTEDEDADNTADPQGQERKRTVEGDPFANDQFNTVYTILACAYFLGDVLLDHTFKNAVIDALIRRVKQTNRYPCAMAALVYENTSSWASPLRRLLVDFYAYAHKRDWFLGSNRAMDMDNGPREFLRDVLVKLVSVQEEGCKECLHPWDSDFCQYHVHPDGVRCPKTFQVRR</sequence>
<dbReference type="PANTHER" id="PTHR47843:SF2">
    <property type="entry name" value="BTB DOMAIN-CONTAINING PROTEIN"/>
    <property type="match status" value="1"/>
</dbReference>
<dbReference type="STRING" id="236234.A0A1J9SER2"/>
<dbReference type="Pfam" id="PF00651">
    <property type="entry name" value="BTB"/>
    <property type="match status" value="1"/>
</dbReference>
<accession>A0A1J9SER2</accession>
<dbReference type="CDD" id="cd18186">
    <property type="entry name" value="BTB_POZ_ZBTB_KLHL-like"/>
    <property type="match status" value="1"/>
</dbReference>
<dbReference type="InterPro" id="IPR000210">
    <property type="entry name" value="BTB/POZ_dom"/>
</dbReference>
<protein>
    <submittedName>
        <fullName evidence="3">Btb poz domain containing protein</fullName>
    </submittedName>
</protein>
<feature type="region of interest" description="Disordered" evidence="1">
    <location>
        <begin position="103"/>
        <end position="128"/>
    </location>
</feature>
<dbReference type="EMBL" id="MNUE01000005">
    <property type="protein sequence ID" value="OJD38061.1"/>
    <property type="molecule type" value="Genomic_DNA"/>
</dbReference>
<keyword evidence="4" id="KW-1185">Reference proteome</keyword>
<comment type="caution">
    <text evidence="3">The sequence shown here is derived from an EMBL/GenBank/DDBJ whole genome shotgun (WGS) entry which is preliminary data.</text>
</comment>
<dbReference type="Gene3D" id="3.30.710.10">
    <property type="entry name" value="Potassium Channel Kv1.1, Chain A"/>
    <property type="match status" value="1"/>
</dbReference>
<evidence type="ECO:0000256" key="1">
    <source>
        <dbReference type="SAM" id="MobiDB-lite"/>
    </source>
</evidence>
<feature type="domain" description="BTB" evidence="2">
    <location>
        <begin position="46"/>
        <end position="98"/>
    </location>
</feature>
<dbReference type="GeneID" id="31016951"/>
<dbReference type="Proteomes" id="UP000183809">
    <property type="component" value="Unassembled WGS sequence"/>
</dbReference>
<dbReference type="InterPro" id="IPR011333">
    <property type="entry name" value="SKP1/BTB/POZ_sf"/>
</dbReference>
<evidence type="ECO:0000313" key="3">
    <source>
        <dbReference type="EMBL" id="OJD38061.1"/>
    </source>
</evidence>
<proteinExistence type="predicted"/>
<organism evidence="3 4">
    <name type="scientific">Diplodia corticola</name>
    <dbReference type="NCBI Taxonomy" id="236234"/>
    <lineage>
        <taxon>Eukaryota</taxon>
        <taxon>Fungi</taxon>
        <taxon>Dikarya</taxon>
        <taxon>Ascomycota</taxon>
        <taxon>Pezizomycotina</taxon>
        <taxon>Dothideomycetes</taxon>
        <taxon>Dothideomycetes incertae sedis</taxon>
        <taxon>Botryosphaeriales</taxon>
        <taxon>Botryosphaeriaceae</taxon>
        <taxon>Diplodia</taxon>
    </lineage>
</organism>
<gene>
    <name evidence="3" type="ORF">BKCO1_500011</name>
</gene>
<dbReference type="AlphaFoldDB" id="A0A1J9SER2"/>
<evidence type="ECO:0000313" key="4">
    <source>
        <dbReference type="Proteomes" id="UP000183809"/>
    </source>
</evidence>
<dbReference type="OrthoDB" id="1022638at2759"/>
<dbReference type="PROSITE" id="PS50097">
    <property type="entry name" value="BTB"/>
    <property type="match status" value="1"/>
</dbReference>
<reference evidence="3 4" key="1">
    <citation type="submission" date="2016-10" db="EMBL/GenBank/DDBJ databases">
        <title>Proteomics and genomics reveal pathogen-plant mechanisms compatible with a hemibiotrophic lifestyle of Diplodia corticola.</title>
        <authorList>
            <person name="Fernandes I."/>
            <person name="De Jonge R."/>
            <person name="Van De Peer Y."/>
            <person name="Devreese B."/>
            <person name="Alves A."/>
            <person name="Esteves A.C."/>
        </authorList>
    </citation>
    <scope>NUCLEOTIDE SEQUENCE [LARGE SCALE GENOMIC DNA]</scope>
    <source>
        <strain evidence="3 4">CBS 112549</strain>
    </source>
</reference>
<name>A0A1J9SER2_9PEZI</name>
<dbReference type="SUPFAM" id="SSF54695">
    <property type="entry name" value="POZ domain"/>
    <property type="match status" value="1"/>
</dbReference>
<evidence type="ECO:0000259" key="2">
    <source>
        <dbReference type="PROSITE" id="PS50097"/>
    </source>
</evidence>
<dbReference type="PANTHER" id="PTHR47843">
    <property type="entry name" value="BTB DOMAIN-CONTAINING PROTEIN-RELATED"/>
    <property type="match status" value="1"/>
</dbReference>
<dbReference type="RefSeq" id="XP_020134089.1">
    <property type="nucleotide sequence ID" value="XM_020276690.1"/>
</dbReference>